<evidence type="ECO:0000313" key="10">
    <source>
        <dbReference type="Proteomes" id="UP000295636"/>
    </source>
</evidence>
<evidence type="ECO:0000256" key="5">
    <source>
        <dbReference type="ARBA" id="ARBA00023136"/>
    </source>
</evidence>
<feature type="transmembrane region" description="Helical" evidence="6">
    <location>
        <begin position="104"/>
        <end position="122"/>
    </location>
</feature>
<feature type="domain" description="EAL" evidence="7">
    <location>
        <begin position="358"/>
        <end position="611"/>
    </location>
</feature>
<dbReference type="InterPro" id="IPR043128">
    <property type="entry name" value="Rev_trsase/Diguanyl_cyclase"/>
</dbReference>
<dbReference type="GO" id="GO:0005886">
    <property type="term" value="C:plasma membrane"/>
    <property type="evidence" value="ECO:0007669"/>
    <property type="project" value="UniProtKB-SubCell"/>
</dbReference>
<name>A0A4R5KQS7_9BACL</name>
<dbReference type="EMBL" id="SMRT01000006">
    <property type="protein sequence ID" value="TDF97117.1"/>
    <property type="molecule type" value="Genomic_DNA"/>
</dbReference>
<dbReference type="PROSITE" id="PS50883">
    <property type="entry name" value="EAL"/>
    <property type="match status" value="1"/>
</dbReference>
<dbReference type="InterPro" id="IPR011620">
    <property type="entry name" value="Sig_transdc_His_kinase_LytS_TM"/>
</dbReference>
<evidence type="ECO:0000256" key="6">
    <source>
        <dbReference type="SAM" id="Phobius"/>
    </source>
</evidence>
<evidence type="ECO:0000259" key="8">
    <source>
        <dbReference type="PROSITE" id="PS50887"/>
    </source>
</evidence>
<feature type="transmembrane region" description="Helical" evidence="6">
    <location>
        <begin position="129"/>
        <end position="152"/>
    </location>
</feature>
<feature type="transmembrane region" description="Helical" evidence="6">
    <location>
        <begin position="6"/>
        <end position="28"/>
    </location>
</feature>
<evidence type="ECO:0000259" key="7">
    <source>
        <dbReference type="PROSITE" id="PS50883"/>
    </source>
</evidence>
<keyword evidence="2" id="KW-1003">Cell membrane</keyword>
<proteinExistence type="predicted"/>
<organism evidence="9 10">
    <name type="scientific">Paenibacillus piri</name>
    <dbReference type="NCBI Taxonomy" id="2547395"/>
    <lineage>
        <taxon>Bacteria</taxon>
        <taxon>Bacillati</taxon>
        <taxon>Bacillota</taxon>
        <taxon>Bacilli</taxon>
        <taxon>Bacillales</taxon>
        <taxon>Paenibacillaceae</taxon>
        <taxon>Paenibacillus</taxon>
    </lineage>
</organism>
<reference evidence="9 10" key="1">
    <citation type="submission" date="2019-03" db="EMBL/GenBank/DDBJ databases">
        <title>This is whole genome sequence of Paenibacillus sp MS74 strain.</title>
        <authorList>
            <person name="Trinh H.N."/>
        </authorList>
    </citation>
    <scope>NUCLEOTIDE SEQUENCE [LARGE SCALE GENOMIC DNA]</scope>
    <source>
        <strain evidence="9 10">MS74</strain>
    </source>
</reference>
<accession>A0A4R5KQS7</accession>
<dbReference type="SMART" id="SM00267">
    <property type="entry name" value="GGDEF"/>
    <property type="match status" value="1"/>
</dbReference>
<keyword evidence="4 6" id="KW-1133">Transmembrane helix</keyword>
<dbReference type="SUPFAM" id="SSF141868">
    <property type="entry name" value="EAL domain-like"/>
    <property type="match status" value="1"/>
</dbReference>
<dbReference type="InterPro" id="IPR050706">
    <property type="entry name" value="Cyclic-di-GMP_PDE-like"/>
</dbReference>
<dbReference type="Gene3D" id="3.20.20.450">
    <property type="entry name" value="EAL domain"/>
    <property type="match status" value="1"/>
</dbReference>
<dbReference type="PANTHER" id="PTHR33121:SF71">
    <property type="entry name" value="OXYGEN SENSOR PROTEIN DOSP"/>
    <property type="match status" value="1"/>
</dbReference>
<feature type="transmembrane region" description="Helical" evidence="6">
    <location>
        <begin position="40"/>
        <end position="61"/>
    </location>
</feature>
<dbReference type="InterPro" id="IPR035919">
    <property type="entry name" value="EAL_sf"/>
</dbReference>
<evidence type="ECO:0000256" key="1">
    <source>
        <dbReference type="ARBA" id="ARBA00004651"/>
    </source>
</evidence>
<sequence length="618" mass="68625">MSWLQIVTSFIRNFTDIAIFIVLINHLRPHAMKLSKKLQDMILGVTFGISSIISMQIPLVVADGVILDLRNVSVAAAGTYGGWRSALLAVVFAGGYRVLLGGAGWEPGLGGIATCAILGVVYKELEKRGIIPTTLGTDLLFGASIAVASFAWSLMLPVPVTVSIASHFLLPMMIISSLATAGFRHFIVEWHNTGSYFRDLAAHPWNAKASVERLQHYLDHSGTTDAVCIVHISNVQLAYPFADDLMKSVYQRLTSLLPRGFVARIRENELICSLTASPDPERLLSQASHIQQKLSEPVIVRNRPVHINALLGIAAYNGQETAEMLIQHADAALRHMKEQGHSHTMIYHEKLLQQQLYRFKLEQGLQQALANNELELHFQPQFQMQTGRVRGFEALLRWRHPELGAVPPGEFIPIAEENGMIVPIGLWVLRRACELHGTLFKAAFPDAVICVNISALQLNETHFPELVSQILSETGLPPRLLELEITESMLIASIDSANDRLEELSRLGIRIALDDFGTGYSSLHYLSRLPLHLVKLDKSFIRDICKNNEGRITQSIIRLLQDLDIHVVAEGVESYDQLHRLAAWKCDIVQGYLLSKPLSEEAVPAFAAKQRTDAALVR</sequence>
<comment type="caution">
    <text evidence="9">The sequence shown here is derived from an EMBL/GenBank/DDBJ whole genome shotgun (WGS) entry which is preliminary data.</text>
</comment>
<protein>
    <submittedName>
        <fullName evidence="9">EAL domain-containing protein</fullName>
    </submittedName>
</protein>
<evidence type="ECO:0000256" key="4">
    <source>
        <dbReference type="ARBA" id="ARBA00022989"/>
    </source>
</evidence>
<evidence type="ECO:0000256" key="3">
    <source>
        <dbReference type="ARBA" id="ARBA00022692"/>
    </source>
</evidence>
<dbReference type="GO" id="GO:0071111">
    <property type="term" value="F:cyclic-guanylate-specific phosphodiesterase activity"/>
    <property type="evidence" value="ECO:0007669"/>
    <property type="project" value="InterPro"/>
</dbReference>
<dbReference type="PANTHER" id="PTHR33121">
    <property type="entry name" value="CYCLIC DI-GMP PHOSPHODIESTERASE PDEF"/>
    <property type="match status" value="1"/>
</dbReference>
<dbReference type="CDD" id="cd01948">
    <property type="entry name" value="EAL"/>
    <property type="match status" value="1"/>
</dbReference>
<dbReference type="Gene3D" id="3.30.70.270">
    <property type="match status" value="1"/>
</dbReference>
<dbReference type="Pfam" id="PF00563">
    <property type="entry name" value="EAL"/>
    <property type="match status" value="1"/>
</dbReference>
<dbReference type="Pfam" id="PF00990">
    <property type="entry name" value="GGDEF"/>
    <property type="match status" value="1"/>
</dbReference>
<dbReference type="PROSITE" id="PS50887">
    <property type="entry name" value="GGDEF"/>
    <property type="match status" value="1"/>
</dbReference>
<dbReference type="InterPro" id="IPR001633">
    <property type="entry name" value="EAL_dom"/>
</dbReference>
<dbReference type="InterPro" id="IPR029787">
    <property type="entry name" value="Nucleotide_cyclase"/>
</dbReference>
<evidence type="ECO:0000313" key="9">
    <source>
        <dbReference type="EMBL" id="TDF97117.1"/>
    </source>
</evidence>
<keyword evidence="5 6" id="KW-0472">Membrane</keyword>
<dbReference type="InterPro" id="IPR000160">
    <property type="entry name" value="GGDEF_dom"/>
</dbReference>
<comment type="subcellular location">
    <subcellularLocation>
        <location evidence="1">Cell membrane</location>
        <topology evidence="1">Multi-pass membrane protein</topology>
    </subcellularLocation>
</comment>
<gene>
    <name evidence="9" type="ORF">E1757_14865</name>
</gene>
<dbReference type="AlphaFoldDB" id="A0A4R5KQS7"/>
<keyword evidence="10" id="KW-1185">Reference proteome</keyword>
<dbReference type="GO" id="GO:0071555">
    <property type="term" value="P:cell wall organization"/>
    <property type="evidence" value="ECO:0007669"/>
    <property type="project" value="InterPro"/>
</dbReference>
<dbReference type="RefSeq" id="WP_133229371.1">
    <property type="nucleotide sequence ID" value="NZ_SMRT01000006.1"/>
</dbReference>
<dbReference type="Proteomes" id="UP000295636">
    <property type="component" value="Unassembled WGS sequence"/>
</dbReference>
<keyword evidence="3 6" id="KW-0812">Transmembrane</keyword>
<dbReference type="Pfam" id="PF07694">
    <property type="entry name" value="5TM-5TMR_LYT"/>
    <property type="match status" value="1"/>
</dbReference>
<dbReference type="SUPFAM" id="SSF55073">
    <property type="entry name" value="Nucleotide cyclase"/>
    <property type="match status" value="1"/>
</dbReference>
<evidence type="ECO:0000256" key="2">
    <source>
        <dbReference type="ARBA" id="ARBA00022475"/>
    </source>
</evidence>
<dbReference type="SMART" id="SM00052">
    <property type="entry name" value="EAL"/>
    <property type="match status" value="1"/>
</dbReference>
<dbReference type="OrthoDB" id="9759607at2"/>
<dbReference type="GO" id="GO:0000155">
    <property type="term" value="F:phosphorelay sensor kinase activity"/>
    <property type="evidence" value="ECO:0007669"/>
    <property type="project" value="InterPro"/>
</dbReference>
<feature type="domain" description="GGDEF" evidence="8">
    <location>
        <begin position="223"/>
        <end position="349"/>
    </location>
</feature>
<feature type="transmembrane region" description="Helical" evidence="6">
    <location>
        <begin position="164"/>
        <end position="183"/>
    </location>
</feature>